<evidence type="ECO:0000256" key="11">
    <source>
        <dbReference type="SAM" id="MobiDB-lite"/>
    </source>
</evidence>
<keyword evidence="3" id="KW-0732">Signal</keyword>
<gene>
    <name evidence="13" type="primary">GLMP</name>
</gene>
<evidence type="ECO:0000313" key="12">
    <source>
        <dbReference type="Proteomes" id="UP000504624"/>
    </source>
</evidence>
<evidence type="ECO:0000313" key="13">
    <source>
        <dbReference type="RefSeq" id="XP_017695567.1"/>
    </source>
</evidence>
<evidence type="ECO:0000256" key="3">
    <source>
        <dbReference type="ARBA" id="ARBA00022729"/>
    </source>
</evidence>
<evidence type="ECO:0000256" key="1">
    <source>
        <dbReference type="ARBA" id="ARBA00010599"/>
    </source>
</evidence>
<keyword evidence="4" id="KW-1133">Transmembrane helix</keyword>
<sequence>MPGTSRGGWREKQGILGTFREGHREFQALPEGDTGNSRHFQRGKQGIPGTSRGGLERETGNSSPNRLEFSAGAPPRALPPSLAEVSLELNPGWNDSLCPFPPAQVSLELNPGWNGSLWNGSWVNVVHVRAQGPRATLHMVWGSLGAPSVLLVASGSPRSRLGIDWARLLSPEPAGALRIHPPGSVSYAGAVAFTKVRALPSPGRSGVPPGLPWVPGGCELRLQLSGVPPRSNGSRFVLAVTALDGGARRELRPRRDLDDEFAPGVFETQSLVAQSQSQSQSHSPRHSPWWPDPNPNPIFPPRHSPWWPDPNPN</sequence>
<evidence type="ECO:0000256" key="9">
    <source>
        <dbReference type="ARBA" id="ARBA00024189"/>
    </source>
</evidence>
<comment type="subcellular location">
    <subcellularLocation>
        <location evidence="9">Lysosome membrane</location>
        <topology evidence="9">Single-pass type I membrane protein</topology>
        <orientation evidence="9">Lumenal side</orientation>
    </subcellularLocation>
</comment>
<dbReference type="OrthoDB" id="6264340at2759"/>
<dbReference type="Proteomes" id="UP000504624">
    <property type="component" value="Unplaced"/>
</dbReference>
<evidence type="ECO:0000256" key="5">
    <source>
        <dbReference type="ARBA" id="ARBA00023136"/>
    </source>
</evidence>
<feature type="non-terminal residue" evidence="13">
    <location>
        <position position="313"/>
    </location>
</feature>
<dbReference type="CTD" id="112770"/>
<feature type="compositionally biased region" description="Low complexity" evidence="11">
    <location>
        <begin position="274"/>
        <end position="289"/>
    </location>
</feature>
<feature type="compositionally biased region" description="Pro residues" evidence="11">
    <location>
        <begin position="290"/>
        <end position="313"/>
    </location>
</feature>
<feature type="region of interest" description="Disordered" evidence="11">
    <location>
        <begin position="270"/>
        <end position="313"/>
    </location>
</feature>
<keyword evidence="12" id="KW-1185">Reference proteome</keyword>
<dbReference type="PANTHER" id="PTHR31981">
    <property type="entry name" value="GLYCOSYLATED LYSOSOMAL MEMBRANE PROTEIN"/>
    <property type="match status" value="1"/>
</dbReference>
<dbReference type="Pfam" id="PF15065">
    <property type="entry name" value="NCU-G1"/>
    <property type="match status" value="1"/>
</dbReference>
<comment type="subunit">
    <text evidence="10">Interacts (via lumenal domain) with lysosomal protein MFSD1; the interaction starts while both proteins are still in the endoplasmic reticulum and is required for stabilization of MFSD1 in lysosomes but has no direct effect on its targeting to lysosomes or transporter activity.</text>
</comment>
<evidence type="ECO:0000256" key="2">
    <source>
        <dbReference type="ARBA" id="ARBA00022692"/>
    </source>
</evidence>
<evidence type="ECO:0000256" key="6">
    <source>
        <dbReference type="ARBA" id="ARBA00023180"/>
    </source>
</evidence>
<keyword evidence="2" id="KW-0812">Transmembrane</keyword>
<comment type="similarity">
    <text evidence="1">Belongs to the GLMP family.</text>
</comment>
<evidence type="ECO:0000256" key="7">
    <source>
        <dbReference type="ARBA" id="ARBA00023228"/>
    </source>
</evidence>
<dbReference type="PANTHER" id="PTHR31981:SF1">
    <property type="entry name" value="GLYCOSYLATED LYSOSOMAL MEMBRANE PROTEIN"/>
    <property type="match status" value="1"/>
</dbReference>
<dbReference type="InterPro" id="IPR029382">
    <property type="entry name" value="NCU-G1"/>
</dbReference>
<proteinExistence type="inferred from homology"/>
<comment type="function">
    <text evidence="8">Required to protect lysosomal transporter MFSD1 from lysosomal proteolysis and for MFSD1 lysosomal localization.</text>
</comment>
<name>A0A6J0J9K3_9PASS</name>
<accession>A0A6J0J9K3</accession>
<protein>
    <submittedName>
        <fullName evidence="13">Glycosylated lysosomal membrane protein</fullName>
    </submittedName>
</protein>
<evidence type="ECO:0000256" key="4">
    <source>
        <dbReference type="ARBA" id="ARBA00022989"/>
    </source>
</evidence>
<organism evidence="12 13">
    <name type="scientific">Lepidothrix coronata</name>
    <name type="common">blue-crowned manakin</name>
    <dbReference type="NCBI Taxonomy" id="321398"/>
    <lineage>
        <taxon>Eukaryota</taxon>
        <taxon>Metazoa</taxon>
        <taxon>Chordata</taxon>
        <taxon>Craniata</taxon>
        <taxon>Vertebrata</taxon>
        <taxon>Euteleostomi</taxon>
        <taxon>Archelosauria</taxon>
        <taxon>Archosauria</taxon>
        <taxon>Dinosauria</taxon>
        <taxon>Saurischia</taxon>
        <taxon>Theropoda</taxon>
        <taxon>Coelurosauria</taxon>
        <taxon>Aves</taxon>
        <taxon>Neognathae</taxon>
        <taxon>Neoaves</taxon>
        <taxon>Telluraves</taxon>
        <taxon>Australaves</taxon>
        <taxon>Passeriformes</taxon>
        <taxon>Pipridae</taxon>
        <taxon>Lepidothrix</taxon>
    </lineage>
</organism>
<evidence type="ECO:0000256" key="10">
    <source>
        <dbReference type="ARBA" id="ARBA00044960"/>
    </source>
</evidence>
<dbReference type="GeneID" id="108510403"/>
<keyword evidence="5" id="KW-0472">Membrane</keyword>
<feature type="region of interest" description="Disordered" evidence="11">
    <location>
        <begin position="28"/>
        <end position="74"/>
    </location>
</feature>
<dbReference type="GO" id="GO:0005765">
    <property type="term" value="C:lysosomal membrane"/>
    <property type="evidence" value="ECO:0007669"/>
    <property type="project" value="UniProtKB-SubCell"/>
</dbReference>
<keyword evidence="6" id="KW-0325">Glycoprotein</keyword>
<dbReference type="AlphaFoldDB" id="A0A6J0J9K3"/>
<evidence type="ECO:0000256" key="8">
    <source>
        <dbReference type="ARBA" id="ARBA00024176"/>
    </source>
</evidence>
<reference evidence="13" key="1">
    <citation type="submission" date="2025-08" db="UniProtKB">
        <authorList>
            <consortium name="RefSeq"/>
        </authorList>
    </citation>
    <scope>IDENTIFICATION</scope>
</reference>
<keyword evidence="7" id="KW-0458">Lysosome</keyword>
<dbReference type="RefSeq" id="XP_017695567.1">
    <property type="nucleotide sequence ID" value="XM_017840078.1"/>
</dbReference>